<name>A0A8H3NFC0_9EURO</name>
<proteinExistence type="predicted"/>
<keyword evidence="1" id="KW-0812">Transmembrane</keyword>
<evidence type="ECO:0000313" key="3">
    <source>
        <dbReference type="Proteomes" id="UP000465221"/>
    </source>
</evidence>
<dbReference type="PANTHER" id="PTHR28019:SF7">
    <property type="entry name" value="SUR7 PROTEIN"/>
    <property type="match status" value="1"/>
</dbReference>
<keyword evidence="1" id="KW-0472">Membrane</keyword>
<dbReference type="GO" id="GO:0051285">
    <property type="term" value="C:cell cortex of cell tip"/>
    <property type="evidence" value="ECO:0007669"/>
    <property type="project" value="TreeGrafter"/>
</dbReference>
<feature type="transmembrane region" description="Helical" evidence="1">
    <location>
        <begin position="182"/>
        <end position="205"/>
    </location>
</feature>
<dbReference type="InterPro" id="IPR052413">
    <property type="entry name" value="SUR7_domain"/>
</dbReference>
<keyword evidence="1" id="KW-1133">Transmembrane helix</keyword>
<organism evidence="2 3">
    <name type="scientific">Aspergillus udagawae</name>
    <dbReference type="NCBI Taxonomy" id="91492"/>
    <lineage>
        <taxon>Eukaryota</taxon>
        <taxon>Fungi</taxon>
        <taxon>Dikarya</taxon>
        <taxon>Ascomycota</taxon>
        <taxon>Pezizomycotina</taxon>
        <taxon>Eurotiomycetes</taxon>
        <taxon>Eurotiomycetidae</taxon>
        <taxon>Eurotiales</taxon>
        <taxon>Aspergillaceae</taxon>
        <taxon>Aspergillus</taxon>
        <taxon>Aspergillus subgen. Fumigati</taxon>
    </lineage>
</organism>
<dbReference type="PANTHER" id="PTHR28019">
    <property type="entry name" value="CELL MEMBRANE PROTEIN YLR413W-RELATED"/>
    <property type="match status" value="1"/>
</dbReference>
<dbReference type="GO" id="GO:0005886">
    <property type="term" value="C:plasma membrane"/>
    <property type="evidence" value="ECO:0007669"/>
    <property type="project" value="InterPro"/>
</dbReference>
<sequence>ARNDPLARALRVESIQNETGRPSSSGCQTVQPLINFLFDIELRTQSYSSKMARLLIFLPTVCAFIAFILSILCLFAGTKKDILSGADILTIYTSTLAAKKPGMHDFYSIHVMSYCEGFLDLNETGQRKNLTGCSDRTALFSFNPSEVLLKETGNTTSLADMGWPTAVSDDFRAFKITSKSMGVFYCIGVGTAGLVVLARLWFLLVKGPRQTIAEVSVLLISFISLSIASIVATVIAFQFVNLVNYHGKQSGVTARYGNQFLGMTWAAVGLLLVGGIASLLFVLVDRSRPDPRPEPEAEVGHEAKEPVLYLEEDSDSVKTKVNTDR</sequence>
<dbReference type="Pfam" id="PF06687">
    <property type="entry name" value="SUR7"/>
    <property type="match status" value="1"/>
</dbReference>
<feature type="transmembrane region" description="Helical" evidence="1">
    <location>
        <begin position="54"/>
        <end position="77"/>
    </location>
</feature>
<dbReference type="AlphaFoldDB" id="A0A8H3NFC0"/>
<evidence type="ECO:0008006" key="4">
    <source>
        <dbReference type="Google" id="ProtNLM"/>
    </source>
</evidence>
<dbReference type="InterPro" id="IPR009571">
    <property type="entry name" value="SUR7/Rim9-like_fungi"/>
</dbReference>
<dbReference type="GO" id="GO:0031505">
    <property type="term" value="P:fungal-type cell wall organization"/>
    <property type="evidence" value="ECO:0007669"/>
    <property type="project" value="TreeGrafter"/>
</dbReference>
<feature type="transmembrane region" description="Helical" evidence="1">
    <location>
        <begin position="260"/>
        <end position="284"/>
    </location>
</feature>
<feature type="non-terminal residue" evidence="2">
    <location>
        <position position="1"/>
    </location>
</feature>
<feature type="transmembrane region" description="Helical" evidence="1">
    <location>
        <begin position="217"/>
        <end position="240"/>
    </location>
</feature>
<dbReference type="Proteomes" id="UP000465221">
    <property type="component" value="Unassembled WGS sequence"/>
</dbReference>
<gene>
    <name evidence="2" type="ORF">IFM46972_02996</name>
</gene>
<accession>A0A8H3NFC0</accession>
<dbReference type="EMBL" id="BLKC01000015">
    <property type="protein sequence ID" value="GFF30682.1"/>
    <property type="molecule type" value="Genomic_DNA"/>
</dbReference>
<comment type="caution">
    <text evidence="2">The sequence shown here is derived from an EMBL/GenBank/DDBJ whole genome shotgun (WGS) entry which is preliminary data.</text>
</comment>
<reference evidence="2 3" key="1">
    <citation type="submission" date="2020-01" db="EMBL/GenBank/DDBJ databases">
        <title>Draft genome sequence of Aspergillus udagawae IFM 46972.</title>
        <authorList>
            <person name="Takahashi H."/>
            <person name="Yaguchi T."/>
        </authorList>
    </citation>
    <scope>NUCLEOTIDE SEQUENCE [LARGE SCALE GENOMIC DNA]</scope>
    <source>
        <strain evidence="2 3">IFM 46972</strain>
    </source>
</reference>
<protein>
    <recommendedName>
        <fullName evidence="4">SUR7 family protein pun1</fullName>
    </recommendedName>
</protein>
<evidence type="ECO:0000256" key="1">
    <source>
        <dbReference type="SAM" id="Phobius"/>
    </source>
</evidence>
<evidence type="ECO:0000313" key="2">
    <source>
        <dbReference type="EMBL" id="GFF30682.1"/>
    </source>
</evidence>